<keyword evidence="1" id="KW-0812">Transmembrane</keyword>
<sequence>MDSEELESKIEERQHTKEINASYVISFGAYFLGLYFFSKGYLVGALGCIPSPICGVYLLTRNERQTKLYGLLLMFFSAMWVISYMVYMPK</sequence>
<evidence type="ECO:0000313" key="3">
    <source>
        <dbReference type="Proteomes" id="UP000094707"/>
    </source>
</evidence>
<evidence type="ECO:0000313" key="2">
    <source>
        <dbReference type="EMBL" id="SCG86844.1"/>
    </source>
</evidence>
<protein>
    <submittedName>
        <fullName evidence="2">Uncharacterized protein</fullName>
    </submittedName>
</protein>
<keyword evidence="3" id="KW-1185">Reference proteome</keyword>
<keyword evidence="1" id="KW-1133">Transmembrane helix</keyword>
<reference evidence="2 3" key="1">
    <citation type="submission" date="2016-08" db="EMBL/GenBank/DDBJ databases">
        <authorList>
            <person name="Seilhamer J.J."/>
        </authorList>
    </citation>
    <scope>NUCLEOTIDE SEQUENCE [LARGE SCALE GENOMIC DNA]</scope>
    <source>
        <strain evidence="2">Buetzberg</strain>
    </source>
</reference>
<dbReference type="AlphaFoldDB" id="A0A1D3L5E8"/>
<dbReference type="EMBL" id="LT607756">
    <property type="protein sequence ID" value="SCG86844.1"/>
    <property type="molecule type" value="Genomic_DNA"/>
</dbReference>
<dbReference type="Proteomes" id="UP000094707">
    <property type="component" value="Chromosome I"/>
</dbReference>
<proteinExistence type="predicted"/>
<name>A0A1D3L5E8_9EURY</name>
<feature type="transmembrane region" description="Helical" evidence="1">
    <location>
        <begin position="43"/>
        <end position="59"/>
    </location>
</feature>
<dbReference type="RefSeq" id="WP_071907868.1">
    <property type="nucleotide sequence ID" value="NZ_LT607756.1"/>
</dbReference>
<dbReference type="KEGG" id="mcub:MCBB_2306"/>
<gene>
    <name evidence="2" type="ORF">MCBB_2306</name>
</gene>
<evidence type="ECO:0000256" key="1">
    <source>
        <dbReference type="SAM" id="Phobius"/>
    </source>
</evidence>
<accession>A0A1D3L5E8</accession>
<organism evidence="2 3">
    <name type="scientific">Methanobacterium congolense</name>
    <dbReference type="NCBI Taxonomy" id="118062"/>
    <lineage>
        <taxon>Archaea</taxon>
        <taxon>Methanobacteriati</taxon>
        <taxon>Methanobacteriota</taxon>
        <taxon>Methanomada group</taxon>
        <taxon>Methanobacteria</taxon>
        <taxon>Methanobacteriales</taxon>
        <taxon>Methanobacteriaceae</taxon>
        <taxon>Methanobacterium</taxon>
    </lineage>
</organism>
<keyword evidence="1" id="KW-0472">Membrane</keyword>
<feature type="transmembrane region" description="Helical" evidence="1">
    <location>
        <begin position="68"/>
        <end position="87"/>
    </location>
</feature>
<dbReference type="OrthoDB" id="377405at2157"/>
<dbReference type="GeneID" id="30413139"/>
<feature type="transmembrane region" description="Helical" evidence="1">
    <location>
        <begin position="21"/>
        <end position="37"/>
    </location>
</feature>